<evidence type="ECO:0000259" key="10">
    <source>
        <dbReference type="PROSITE" id="PS50106"/>
    </source>
</evidence>
<feature type="compositionally biased region" description="Polar residues" evidence="9">
    <location>
        <begin position="478"/>
        <end position="488"/>
    </location>
</feature>
<dbReference type="InterPro" id="IPR001478">
    <property type="entry name" value="PDZ"/>
</dbReference>
<feature type="compositionally biased region" description="Basic residues" evidence="9">
    <location>
        <begin position="576"/>
        <end position="590"/>
    </location>
</feature>
<feature type="domain" description="PDZ" evidence="10">
    <location>
        <begin position="12"/>
        <end position="94"/>
    </location>
</feature>
<keyword evidence="8" id="KW-0175">Coiled coil</keyword>
<feature type="domain" description="ASD2" evidence="11">
    <location>
        <begin position="1407"/>
        <end position="1685"/>
    </location>
</feature>
<evidence type="ECO:0000256" key="8">
    <source>
        <dbReference type="SAM" id="Coils"/>
    </source>
</evidence>
<evidence type="ECO:0000259" key="11">
    <source>
        <dbReference type="PROSITE" id="PS51307"/>
    </source>
</evidence>
<dbReference type="Pfam" id="PF08687">
    <property type="entry name" value="ASD2"/>
    <property type="match status" value="1"/>
</dbReference>
<dbReference type="InterPro" id="IPR036034">
    <property type="entry name" value="PDZ_sf"/>
</dbReference>
<protein>
    <submittedName>
        <fullName evidence="12">Protein Shroom4 isoform X1</fullName>
    </submittedName>
</protein>
<keyword evidence="4" id="KW-0963">Cytoplasm</keyword>
<evidence type="ECO:0000256" key="2">
    <source>
        <dbReference type="ARBA" id="ARBA00006469"/>
    </source>
</evidence>
<evidence type="ECO:0000313" key="13">
    <source>
        <dbReference type="Proteomes" id="UP001205998"/>
    </source>
</evidence>
<dbReference type="PROSITE" id="PS51307">
    <property type="entry name" value="ASD2"/>
    <property type="match status" value="1"/>
</dbReference>
<feature type="compositionally biased region" description="Basic and acidic residues" evidence="9">
    <location>
        <begin position="1226"/>
        <end position="1236"/>
    </location>
</feature>
<gene>
    <name evidence="12" type="ORF">C0J50_5596</name>
</gene>
<evidence type="ECO:0000256" key="4">
    <source>
        <dbReference type="ARBA" id="ARBA00022490"/>
    </source>
</evidence>
<dbReference type="GO" id="GO:0007015">
    <property type="term" value="P:actin filament organization"/>
    <property type="evidence" value="ECO:0007669"/>
    <property type="project" value="TreeGrafter"/>
</dbReference>
<keyword evidence="5" id="KW-0597">Phosphoprotein</keyword>
<sequence length="1691" mass="190227">METVEQLVTFNHIHVELNGGAPWGFTLKGGLEHGEPLIITKIEERGKAAECKKLRVGDELVNINGSALYGSRQEALILIKGSYRILKIIVRRRTVPLIHPQSWHVVKLSEASPVPGSAGSSDGPLAMQLHPTPFSVPWHSGGDSELSMPLGHLSRHYSTDRSSSVGSMESLENPASQGYYESQISPIDPAIFNNKRDSAYSSFSASSNTSDYTVSLRTEENSSMDSLLQGFGPSCRFSEGHPNSVASGQEELHCEVGILKSRTLPHRPEPKIRPSSYSYEEDKCGPPQPPTRKESFRATRGLPEGLDKRCVSAPVGVSNLTCCTIEDPPHLRKALNGSVCLNGQENDQDLKGNKAEPYYTINSQKELSIDNQVSSTEECQKSSHFQPIERHSTRPSPPTADCLDSQVNHLDNNLQPRMHRHSAPEKLLVSQLHMIELSSEKSAHSMSPSSLWSNPLHPREEIIEDGLAVAQGKWGGSRCSTPGSLTTSELEEHRVDGEPFDSGQRLTPVQQVWGRSASVPGETIGNGFAGSGPCIDNQLHERCFETISAASSMDTLLENQEEGEGKGDNGEISKPPQKRQFRSSKSRRRSERFATNLRNEIQRKKAQLQKSKGPGGLLCDGETVEEEDVEEKSPVDMPSVHQHKTQTQTSQHNSFQNFGPSQARTIVSNSVFPGRCCGTNSADYSGSRIEDIHLSQDETHGIQSAEVNRPVCVSVVEELAPPGKARRWRWTPEHKLQPEMKPTETKKNSEGTVQSSWNLGTTRGRVGSSGGRCTRADDCDIPPFADRRKFFEETSRNLSQSVTNLAGLTSHRQRQDKHGRKKEPNSPEPLESVPNLGHRRFSYQGGINDGTSDNSFDTRRKIVQQARDQERENTLEREWEREKQREKEREEELRKEQERLQAWEKEQELERKKERERKETERDRQRMQQMEKVWETSTDRIYAGHALNNATMLPPLPHDNLKQPFTTQTLTLHNSHSDHFHNKPNPAIQNPWSAFRPVNSQQYQSDQYCLHPEYKARSCTPTEAFPVHELEQTKLRRKFSLSERDYTQSRQDSRPGEVGRGFCGQWNNRRNCNNENQPMMQSTLTNRTMSENDIRLETKCLRSHGAAATNNSRMSSSIVRELDENVVSVTKKKKGPPPPRPPPPKWEQFHKRRASHHSLFSSHPGSSSQLQAYTPCPPTALEMTRQRSYSLPPRDDSDSRQALLNPALNNRAFKPVVLPPKEEEDTPRIQHYDTKSSDTSTPLNESTQRHSEQKLSQSSDQYRPAVVKPVIYKHRAEWDLTSSHNYTAGNSSSKSPVPTLENSSCTGPVYSESYFTVNYNQQHLQNQPQQICMAGTTIQTVEASTPNLFPSEDQALPYETDIDEFRENEGTEVEQQRQAEARTEMQCFAQPVTVLETDIDNVTEEEAPSSGLNRGQRTSIVDTLLEEECGRAGKELMGELFPHYTGNGAEGWRGGNVVSGDLVERSFRQSPSAPQGSTSPSSRGFVNKAQLLNKMPNFSEMREEDEELNYKRQLMESLRKKLGVLREAQRGLQEDIRANTQLGEEVESLVLAVCKPNEVDKFRMFIGDLDKVTSLLLSLSGRLLRVESALDCLDPESGHRERLPLLDKKKQLLAQLAEAQELKEHVDRREDAVGRVLGRCLTPEQMRDYSHFVKMKAALLVEQRQLDDKIRLGDEQLRGLKESLGLGYGPY</sequence>
<dbReference type="Pfam" id="PF00595">
    <property type="entry name" value="PDZ"/>
    <property type="match status" value="1"/>
</dbReference>
<dbReference type="GO" id="GO:0051015">
    <property type="term" value="F:actin filament binding"/>
    <property type="evidence" value="ECO:0007669"/>
    <property type="project" value="InterPro"/>
</dbReference>
<feature type="compositionally biased region" description="Polar residues" evidence="9">
    <location>
        <begin position="372"/>
        <end position="385"/>
    </location>
</feature>
<reference evidence="12" key="1">
    <citation type="submission" date="2018-07" db="EMBL/GenBank/DDBJ databases">
        <title>Comparative genomics of catfishes provides insights into carnivory and benthic adaptation.</title>
        <authorList>
            <person name="Zhang Y."/>
            <person name="Wang D."/>
            <person name="Peng Z."/>
            <person name="Zheng S."/>
            <person name="Shao F."/>
            <person name="Tao W."/>
        </authorList>
    </citation>
    <scope>NUCLEOTIDE SEQUENCE</scope>
    <source>
        <strain evidence="12">Chongqing</strain>
    </source>
</reference>
<evidence type="ECO:0000256" key="3">
    <source>
        <dbReference type="ARBA" id="ARBA00022473"/>
    </source>
</evidence>
<dbReference type="GO" id="GO:0030864">
    <property type="term" value="C:cortical actin cytoskeleton"/>
    <property type="evidence" value="ECO:0007669"/>
    <property type="project" value="TreeGrafter"/>
</dbReference>
<keyword evidence="6" id="KW-0009">Actin-binding</keyword>
<evidence type="ECO:0000256" key="6">
    <source>
        <dbReference type="ARBA" id="ARBA00023203"/>
    </source>
</evidence>
<dbReference type="SUPFAM" id="SSF50156">
    <property type="entry name" value="PDZ domain-like"/>
    <property type="match status" value="1"/>
</dbReference>
<dbReference type="InterPro" id="IPR027685">
    <property type="entry name" value="Shroom_fam"/>
</dbReference>
<feature type="region of interest" description="Disordered" evidence="9">
    <location>
        <begin position="558"/>
        <end position="639"/>
    </location>
</feature>
<comment type="subcellular location">
    <subcellularLocation>
        <location evidence="1">Cytoplasm</location>
        <location evidence="1">Cytoskeleton</location>
    </subcellularLocation>
</comment>
<feature type="region of interest" description="Disordered" evidence="9">
    <location>
        <begin position="1040"/>
        <end position="1063"/>
    </location>
</feature>
<accession>A0AAD5A606</accession>
<dbReference type="PROSITE" id="PS50106">
    <property type="entry name" value="PDZ"/>
    <property type="match status" value="1"/>
</dbReference>
<feature type="compositionally biased region" description="Basic and acidic residues" evidence="9">
    <location>
        <begin position="740"/>
        <end position="749"/>
    </location>
</feature>
<comment type="caution">
    <text evidence="12">The sequence shown here is derived from an EMBL/GenBank/DDBJ whole genome shotgun (WGS) entry which is preliminary data.</text>
</comment>
<dbReference type="FunFam" id="2.30.42.10:FF:000100">
    <property type="entry name" value="Shroom family member 2"/>
    <property type="match status" value="1"/>
</dbReference>
<dbReference type="PANTHER" id="PTHR15012">
    <property type="entry name" value="APICAL PROTEIN/SHROOM-RELATED"/>
    <property type="match status" value="1"/>
</dbReference>
<dbReference type="InterPro" id="IPR014799">
    <property type="entry name" value="ASD2_dom"/>
</dbReference>
<keyword evidence="13" id="KW-1185">Reference proteome</keyword>
<feature type="region of interest" description="Disordered" evidence="9">
    <location>
        <begin position="265"/>
        <end position="296"/>
    </location>
</feature>
<feature type="region of interest" description="Disordered" evidence="9">
    <location>
        <begin position="801"/>
        <end position="891"/>
    </location>
</feature>
<dbReference type="GO" id="GO:0005912">
    <property type="term" value="C:adherens junction"/>
    <property type="evidence" value="ECO:0007669"/>
    <property type="project" value="TreeGrafter"/>
</dbReference>
<dbReference type="Gene3D" id="2.30.42.10">
    <property type="match status" value="1"/>
</dbReference>
<dbReference type="Gene3D" id="6.10.250.3120">
    <property type="match status" value="1"/>
</dbReference>
<feature type="coiled-coil region" evidence="8">
    <location>
        <begin position="1501"/>
        <end position="1535"/>
    </location>
</feature>
<feature type="region of interest" description="Disordered" evidence="9">
    <location>
        <begin position="473"/>
        <end position="504"/>
    </location>
</feature>
<keyword evidence="7" id="KW-0206">Cytoskeleton</keyword>
<dbReference type="GO" id="GO:0016324">
    <property type="term" value="C:apical plasma membrane"/>
    <property type="evidence" value="ECO:0007669"/>
    <property type="project" value="TreeGrafter"/>
</dbReference>
<keyword evidence="3" id="KW-0217">Developmental protein</keyword>
<feature type="region of interest" description="Disordered" evidence="9">
    <location>
        <begin position="1187"/>
        <end position="1262"/>
    </location>
</feature>
<dbReference type="EMBL" id="MU574796">
    <property type="protein sequence ID" value="KAI5609924.1"/>
    <property type="molecule type" value="Genomic_DNA"/>
</dbReference>
<dbReference type="Proteomes" id="UP001205998">
    <property type="component" value="Unassembled WGS sequence"/>
</dbReference>
<feature type="compositionally biased region" description="Basic and acidic residues" evidence="9">
    <location>
        <begin position="867"/>
        <end position="891"/>
    </location>
</feature>
<evidence type="ECO:0000313" key="12">
    <source>
        <dbReference type="EMBL" id="KAI5609924.1"/>
    </source>
</evidence>
<name>A0AAD5A606_SILAS</name>
<evidence type="ECO:0000256" key="9">
    <source>
        <dbReference type="SAM" id="MobiDB-lite"/>
    </source>
</evidence>
<feature type="compositionally biased region" description="Pro residues" evidence="9">
    <location>
        <begin position="1136"/>
        <end position="1145"/>
    </location>
</feature>
<feature type="region of interest" description="Disordered" evidence="9">
    <location>
        <begin position="906"/>
        <end position="931"/>
    </location>
</feature>
<evidence type="ECO:0000256" key="7">
    <source>
        <dbReference type="ARBA" id="ARBA00023212"/>
    </source>
</evidence>
<proteinExistence type="inferred from homology"/>
<feature type="compositionally biased region" description="Basic and acidic residues" evidence="9">
    <location>
        <begin position="1040"/>
        <end position="1057"/>
    </location>
</feature>
<dbReference type="CDD" id="cd06750">
    <property type="entry name" value="PDZ_shroom2_3_4-like"/>
    <property type="match status" value="1"/>
</dbReference>
<feature type="compositionally biased region" description="Basic and acidic residues" evidence="9">
    <location>
        <begin position="906"/>
        <end position="926"/>
    </location>
</feature>
<evidence type="ECO:0000256" key="1">
    <source>
        <dbReference type="ARBA" id="ARBA00004245"/>
    </source>
</evidence>
<feature type="region of interest" description="Disordered" evidence="9">
    <location>
        <begin position="372"/>
        <end position="401"/>
    </location>
</feature>
<feature type="compositionally biased region" description="Polar residues" evidence="9">
    <location>
        <begin position="750"/>
        <end position="759"/>
    </location>
</feature>
<feature type="compositionally biased region" description="Low complexity" evidence="9">
    <location>
        <begin position="1157"/>
        <end position="1168"/>
    </location>
</feature>
<dbReference type="SMART" id="SM00228">
    <property type="entry name" value="PDZ"/>
    <property type="match status" value="1"/>
</dbReference>
<feature type="region of interest" description="Disordered" evidence="9">
    <location>
        <begin position="1128"/>
        <end position="1175"/>
    </location>
</feature>
<evidence type="ECO:0000256" key="5">
    <source>
        <dbReference type="ARBA" id="ARBA00022553"/>
    </source>
</evidence>
<dbReference type="GO" id="GO:0043296">
    <property type="term" value="C:apical junction complex"/>
    <property type="evidence" value="ECO:0007669"/>
    <property type="project" value="TreeGrafter"/>
</dbReference>
<dbReference type="PANTHER" id="PTHR15012:SF35">
    <property type="entry name" value="PROTEIN SHROOM4"/>
    <property type="match status" value="1"/>
</dbReference>
<feature type="compositionally biased region" description="Polar residues" evidence="9">
    <location>
        <begin position="1237"/>
        <end position="1246"/>
    </location>
</feature>
<feature type="compositionally biased region" description="Basic residues" evidence="9">
    <location>
        <begin position="811"/>
        <end position="821"/>
    </location>
</feature>
<comment type="similarity">
    <text evidence="2">Belongs to the shroom family.</text>
</comment>
<organism evidence="12 13">
    <name type="scientific">Silurus asotus</name>
    <name type="common">Amur catfish</name>
    <name type="synonym">Parasilurus asotus</name>
    <dbReference type="NCBI Taxonomy" id="30991"/>
    <lineage>
        <taxon>Eukaryota</taxon>
        <taxon>Metazoa</taxon>
        <taxon>Chordata</taxon>
        <taxon>Craniata</taxon>
        <taxon>Vertebrata</taxon>
        <taxon>Euteleostomi</taxon>
        <taxon>Actinopterygii</taxon>
        <taxon>Neopterygii</taxon>
        <taxon>Teleostei</taxon>
        <taxon>Ostariophysi</taxon>
        <taxon>Siluriformes</taxon>
        <taxon>Siluridae</taxon>
        <taxon>Silurus</taxon>
    </lineage>
</organism>
<feature type="region of interest" description="Disordered" evidence="9">
    <location>
        <begin position="740"/>
        <end position="779"/>
    </location>
</feature>